<dbReference type="GO" id="GO:0008777">
    <property type="term" value="F:acetylornithine deacetylase activity"/>
    <property type="evidence" value="ECO:0007669"/>
    <property type="project" value="UniProtKB-EC"/>
</dbReference>
<dbReference type="Gene3D" id="3.40.630.10">
    <property type="entry name" value="Zn peptidases"/>
    <property type="match status" value="1"/>
</dbReference>
<organism evidence="1">
    <name type="scientific">hydrothermal vent metagenome</name>
    <dbReference type="NCBI Taxonomy" id="652676"/>
    <lineage>
        <taxon>unclassified sequences</taxon>
        <taxon>metagenomes</taxon>
        <taxon>ecological metagenomes</taxon>
    </lineage>
</organism>
<protein>
    <submittedName>
        <fullName evidence="1">Acetylornithine deacetylase</fullName>
        <ecNumber evidence="1">3.5.1.16</ecNumber>
    </submittedName>
</protein>
<keyword evidence="1" id="KW-0378">Hydrolase</keyword>
<dbReference type="InterPro" id="IPR050072">
    <property type="entry name" value="Peptidase_M20A"/>
</dbReference>
<dbReference type="InterPro" id="IPR002933">
    <property type="entry name" value="Peptidase_M20"/>
</dbReference>
<proteinExistence type="predicted"/>
<dbReference type="PANTHER" id="PTHR43808">
    <property type="entry name" value="ACETYLORNITHINE DEACETYLASE"/>
    <property type="match status" value="1"/>
</dbReference>
<evidence type="ECO:0000313" key="1">
    <source>
        <dbReference type="EMBL" id="CUV09073.1"/>
    </source>
</evidence>
<dbReference type="SUPFAM" id="SSF53187">
    <property type="entry name" value="Zn-dependent exopeptidases"/>
    <property type="match status" value="1"/>
</dbReference>
<reference evidence="1" key="1">
    <citation type="submission" date="2015-10" db="EMBL/GenBank/DDBJ databases">
        <authorList>
            <person name="Gilbert D.G."/>
        </authorList>
    </citation>
    <scope>NUCLEOTIDE SEQUENCE</scope>
</reference>
<sequence length="156" mass="17140">MADFQRQIASAVEASKEDLVNFIQTLVQCPSLPNNEGPVQDIIQDKLKSLGLDTEKIIVKFEKLKDHPAFCDDGFSPDSRVNILGQWHNDGYGKSLILNGHVDVVPPGPENLWNKSPWSGYLKNGRIYGRGSCDMKAGLSAGIFACGSSRPRKPVE</sequence>
<dbReference type="AlphaFoldDB" id="A0A160VEZ7"/>
<name>A0A160VEZ7_9ZZZZ</name>
<dbReference type="EMBL" id="FAXC01000173">
    <property type="protein sequence ID" value="CUV09073.1"/>
    <property type="molecule type" value="Genomic_DNA"/>
</dbReference>
<dbReference type="EC" id="3.5.1.16" evidence="1"/>
<dbReference type="Pfam" id="PF01546">
    <property type="entry name" value="Peptidase_M20"/>
    <property type="match status" value="1"/>
</dbReference>
<dbReference type="PANTHER" id="PTHR43808:SF25">
    <property type="entry name" value="PEPTIDASE M20 DIMERISATION DOMAIN-CONTAINING PROTEIN"/>
    <property type="match status" value="1"/>
</dbReference>
<gene>
    <name evidence="1" type="ORF">MGWOODY_Mmi646</name>
</gene>
<accession>A0A160VEZ7</accession>